<keyword evidence="4" id="KW-1185">Reference proteome</keyword>
<gene>
    <name evidence="3" type="ORF">DFR31_0370</name>
</gene>
<organism evidence="3 4">
    <name type="scientific">Alkalispirillum mobile</name>
    <dbReference type="NCBI Taxonomy" id="85925"/>
    <lineage>
        <taxon>Bacteria</taxon>
        <taxon>Pseudomonadati</taxon>
        <taxon>Pseudomonadota</taxon>
        <taxon>Gammaproteobacteria</taxon>
        <taxon>Chromatiales</taxon>
        <taxon>Ectothiorhodospiraceae</taxon>
        <taxon>Alkalispirillum</taxon>
    </lineage>
</organism>
<dbReference type="RefSeq" id="WP_121440960.1">
    <property type="nucleotide sequence ID" value="NZ_RCDA01000001.1"/>
</dbReference>
<feature type="region of interest" description="Disordered" evidence="2">
    <location>
        <begin position="1"/>
        <end position="42"/>
    </location>
</feature>
<feature type="region of interest" description="Disordered" evidence="2">
    <location>
        <begin position="389"/>
        <end position="414"/>
    </location>
</feature>
<dbReference type="Pfam" id="PF05816">
    <property type="entry name" value="TelA"/>
    <property type="match status" value="1"/>
</dbReference>
<name>A0A498CBH4_9GAMM</name>
<reference evidence="3 4" key="1">
    <citation type="submission" date="2018-10" db="EMBL/GenBank/DDBJ databases">
        <title>Genomic Encyclopedia of Type Strains, Phase IV (KMG-IV): sequencing the most valuable type-strain genomes for metagenomic binning, comparative biology and taxonomic classification.</title>
        <authorList>
            <person name="Goeker M."/>
        </authorList>
    </citation>
    <scope>NUCLEOTIDE SEQUENCE [LARGE SCALE GENOMIC DNA]</scope>
    <source>
        <strain evidence="3 4">DSM 12769</strain>
    </source>
</reference>
<feature type="compositionally biased region" description="Acidic residues" evidence="2">
    <location>
        <begin position="1"/>
        <end position="10"/>
    </location>
</feature>
<dbReference type="PANTHER" id="PTHR38432:SF1">
    <property type="entry name" value="TELA-LIKE PROTEIN SAOUHSC_01408"/>
    <property type="match status" value="1"/>
</dbReference>
<dbReference type="InterPro" id="IPR008863">
    <property type="entry name" value="Toxic_anion-R_TelA"/>
</dbReference>
<sequence length="414" mass="45608">MANASDEDQTQDFSLSLPPVDEIEREVDRQTEQASGADPELIRMADRFVEDVLAATPDETAAGPGAQRQRAAVDNMGIEVQRQAARRSEMLQEPIRKLAHQGEEGGPVARSLLDLREQMAGLDPRGKDLSPGLVDRFLGRLPGVGTRLQRYFRKFETAQQALDAIISNLEAGAAMLRRDNITLADDQEQLREILTQLARQVELGKLIDERLQGEVGSLSAEAPRRRFIEEELLFPLRQRIVDLQQQLAVSQQGVLALEVVIRNNRELIRGVDRAINVTASALNVAVTVALGLANQRLVLDRVEALNRTTSEMISGTARALRQQGAEIQGRAASATLDMEQLESAFGEVLGAIDALSRYRQEALPRLDEQIDRMDQLARRGQAAIHRLEAGNQADATVTAEAEGEAPAQRQERAD</sequence>
<evidence type="ECO:0000313" key="3">
    <source>
        <dbReference type="EMBL" id="RLK50470.1"/>
    </source>
</evidence>
<proteinExistence type="inferred from homology"/>
<dbReference type="OrthoDB" id="1654346at2"/>
<protein>
    <submittedName>
        <fullName evidence="3">Uncharacterized protein YaaN involved in tellurite resistance</fullName>
    </submittedName>
</protein>
<dbReference type="EMBL" id="RCDA01000001">
    <property type="protein sequence ID" value="RLK50470.1"/>
    <property type="molecule type" value="Genomic_DNA"/>
</dbReference>
<dbReference type="PANTHER" id="PTHR38432">
    <property type="entry name" value="TELA-LIKE PROTEIN SAOUHSC_01408"/>
    <property type="match status" value="1"/>
</dbReference>
<comment type="similarity">
    <text evidence="1">Belongs to the TelA family.</text>
</comment>
<dbReference type="Proteomes" id="UP000275461">
    <property type="component" value="Unassembled WGS sequence"/>
</dbReference>
<evidence type="ECO:0000313" key="4">
    <source>
        <dbReference type="Proteomes" id="UP000275461"/>
    </source>
</evidence>
<dbReference type="AlphaFoldDB" id="A0A498CBH4"/>
<evidence type="ECO:0000256" key="1">
    <source>
        <dbReference type="ARBA" id="ARBA00005541"/>
    </source>
</evidence>
<accession>A0A498CBH4</accession>
<evidence type="ECO:0000256" key="2">
    <source>
        <dbReference type="SAM" id="MobiDB-lite"/>
    </source>
</evidence>
<comment type="caution">
    <text evidence="3">The sequence shown here is derived from an EMBL/GenBank/DDBJ whole genome shotgun (WGS) entry which is preliminary data.</text>
</comment>